<feature type="domain" description="Pseudouridine synthase RsuA/RluA-like" evidence="5">
    <location>
        <begin position="93"/>
        <end position="243"/>
    </location>
</feature>
<dbReference type="Pfam" id="PF00849">
    <property type="entry name" value="PseudoU_synth_2"/>
    <property type="match status" value="1"/>
</dbReference>
<dbReference type="InterPro" id="IPR006225">
    <property type="entry name" value="PsdUridine_synth_RluC/D"/>
</dbReference>
<protein>
    <recommendedName>
        <fullName evidence="4">Pseudouridine synthase</fullName>
        <ecNumber evidence="4">5.4.99.-</ecNumber>
    </recommendedName>
</protein>
<dbReference type="NCBIfam" id="TIGR00005">
    <property type="entry name" value="rluA_subfam"/>
    <property type="match status" value="1"/>
</dbReference>
<dbReference type="InterPro" id="IPR006224">
    <property type="entry name" value="PsdUridine_synth_RluA-like_CS"/>
</dbReference>
<dbReference type="EMBL" id="FOGT01000005">
    <property type="protein sequence ID" value="SER95247.1"/>
    <property type="molecule type" value="Genomic_DNA"/>
</dbReference>
<dbReference type="SUPFAM" id="SSF55120">
    <property type="entry name" value="Pseudouridine synthase"/>
    <property type="match status" value="1"/>
</dbReference>
<evidence type="ECO:0000256" key="4">
    <source>
        <dbReference type="RuleBase" id="RU362028"/>
    </source>
</evidence>
<sequence length="297" mass="33768">MTNKKMILTWEVDNRYSDLLLRDYLREVKGISRKTLAEIKFKGGKLVINGKEQNVRQYIKSGDKVDVHLPDEVVSKNIKITSLPLEVIYEDDHLLIINKPAGIVTIPTEDPYEPSIAGAVINHYRITGWPATFHAVNRLDRDTSGLLVAGKHRYAHDLLVKQQRAGKLERAYTALVSGEVSWRFGSIYAPIARKSSSIIEREISSAGRHAVTHFERIKLQQGYSTMLLRLETGRTHQIRVHMAWLGYPLLGDTLYGGNKRLLTRTALHSHRVMLNHPLTGELQCYEAPLPKDFKLND</sequence>
<dbReference type="STRING" id="1601833.SAMN05518684_105273"/>
<evidence type="ECO:0000313" key="6">
    <source>
        <dbReference type="EMBL" id="SER95247.1"/>
    </source>
</evidence>
<dbReference type="InterPro" id="IPR006145">
    <property type="entry name" value="PsdUridine_synth_RsuA/RluA"/>
</dbReference>
<reference evidence="7" key="1">
    <citation type="submission" date="2016-10" db="EMBL/GenBank/DDBJ databases">
        <authorList>
            <person name="Varghese N."/>
            <person name="Submissions S."/>
        </authorList>
    </citation>
    <scope>NUCLEOTIDE SEQUENCE [LARGE SCALE GENOMIC DNA]</scope>
    <source>
        <strain evidence="7">S9</strain>
    </source>
</reference>
<feature type="active site" evidence="3">
    <location>
        <position position="140"/>
    </location>
</feature>
<evidence type="ECO:0000313" key="7">
    <source>
        <dbReference type="Proteomes" id="UP000198571"/>
    </source>
</evidence>
<dbReference type="Proteomes" id="UP000198571">
    <property type="component" value="Unassembled WGS sequence"/>
</dbReference>
<dbReference type="CDD" id="cd02869">
    <property type="entry name" value="PseudoU_synth_RluA_like"/>
    <property type="match status" value="1"/>
</dbReference>
<dbReference type="GO" id="GO:0000455">
    <property type="term" value="P:enzyme-directed rRNA pseudouridine synthesis"/>
    <property type="evidence" value="ECO:0007669"/>
    <property type="project" value="TreeGrafter"/>
</dbReference>
<dbReference type="InterPro" id="IPR050188">
    <property type="entry name" value="RluA_PseudoU_synthase"/>
</dbReference>
<dbReference type="PROSITE" id="PS01129">
    <property type="entry name" value="PSI_RLU"/>
    <property type="match status" value="1"/>
</dbReference>
<dbReference type="GO" id="GO:0009982">
    <property type="term" value="F:pseudouridine synthase activity"/>
    <property type="evidence" value="ECO:0007669"/>
    <property type="project" value="InterPro"/>
</dbReference>
<evidence type="ECO:0000259" key="5">
    <source>
        <dbReference type="Pfam" id="PF00849"/>
    </source>
</evidence>
<keyword evidence="7" id="KW-1185">Reference proteome</keyword>
<dbReference type="AlphaFoldDB" id="A0A1H9TDY4"/>
<dbReference type="EC" id="5.4.99.-" evidence="4"/>
<dbReference type="GO" id="GO:0003723">
    <property type="term" value="F:RNA binding"/>
    <property type="evidence" value="ECO:0007669"/>
    <property type="project" value="InterPro"/>
</dbReference>
<dbReference type="PANTHER" id="PTHR21600:SF35">
    <property type="entry name" value="PSEUDOURIDINE SYNTHASE"/>
    <property type="match status" value="1"/>
</dbReference>
<comment type="function">
    <text evidence="4">Responsible for synthesis of pseudouridine from uracil.</text>
</comment>
<evidence type="ECO:0000256" key="2">
    <source>
        <dbReference type="ARBA" id="ARBA00010876"/>
    </source>
</evidence>
<gene>
    <name evidence="6" type="ORF">SAMN05518684_105273</name>
</gene>
<evidence type="ECO:0000256" key="1">
    <source>
        <dbReference type="ARBA" id="ARBA00000073"/>
    </source>
</evidence>
<evidence type="ECO:0000256" key="3">
    <source>
        <dbReference type="PIRSR" id="PIRSR606225-1"/>
    </source>
</evidence>
<keyword evidence="4" id="KW-0413">Isomerase</keyword>
<dbReference type="InterPro" id="IPR020103">
    <property type="entry name" value="PsdUridine_synth_cat_dom_sf"/>
</dbReference>
<dbReference type="OrthoDB" id="9807829at2"/>
<dbReference type="GO" id="GO:0140098">
    <property type="term" value="F:catalytic activity, acting on RNA"/>
    <property type="evidence" value="ECO:0007669"/>
    <property type="project" value="UniProtKB-ARBA"/>
</dbReference>
<dbReference type="Gene3D" id="3.30.2350.10">
    <property type="entry name" value="Pseudouridine synthase"/>
    <property type="match status" value="1"/>
</dbReference>
<dbReference type="PANTHER" id="PTHR21600">
    <property type="entry name" value="MITOCHONDRIAL RNA PSEUDOURIDINE SYNTHASE"/>
    <property type="match status" value="1"/>
</dbReference>
<organism evidence="6 7">
    <name type="scientific">Salipaludibacillus aurantiacus</name>
    <dbReference type="NCBI Taxonomy" id="1601833"/>
    <lineage>
        <taxon>Bacteria</taxon>
        <taxon>Bacillati</taxon>
        <taxon>Bacillota</taxon>
        <taxon>Bacilli</taxon>
        <taxon>Bacillales</taxon>
        <taxon>Bacillaceae</taxon>
    </lineage>
</organism>
<comment type="similarity">
    <text evidence="2 4">Belongs to the pseudouridine synthase RluA family.</text>
</comment>
<comment type="catalytic activity">
    <reaction evidence="1 4">
        <text>a uridine in RNA = a pseudouridine in RNA</text>
        <dbReference type="Rhea" id="RHEA:48348"/>
        <dbReference type="Rhea" id="RHEA-COMP:12068"/>
        <dbReference type="Rhea" id="RHEA-COMP:12069"/>
        <dbReference type="ChEBI" id="CHEBI:65314"/>
        <dbReference type="ChEBI" id="CHEBI:65315"/>
    </reaction>
</comment>
<accession>A0A1H9TDY4</accession>
<proteinExistence type="inferred from homology"/>
<name>A0A1H9TDY4_9BACI</name>